<sequence length="200" mass="23303">MDFLNYINHLVSVITDWLISKQVIPIILTLVTILITVHYNRKNYRANLEVRSKLEILNSINKLIAKYIVEVDNSLYLFIKGCSNNNDKQLAKLKLSNPNVVVGKITTEDYDLKLAETKKIKTELEINMETYGNCEAILDDMEKLWHVLDHDNLQKISEVATNAEHSEAEKEVSNKCEIAQKRLKDDFKEWYKNEFDKLTK</sequence>
<keyword evidence="3" id="KW-1185">Reference proteome</keyword>
<reference evidence="2 3" key="1">
    <citation type="submission" date="2012-06" db="EMBL/GenBank/DDBJ databases">
        <title>Draft Genome Sequence of Lactobacillus pasteurii CRBIP 24.76T.</title>
        <authorList>
            <person name="Cousin S."/>
            <person name="Bouchier C."/>
            <person name="Loux V."/>
            <person name="Ma L."/>
            <person name="Creno S."/>
            <person name="Bizet C."/>
            <person name="Clermont D."/>
        </authorList>
    </citation>
    <scope>NUCLEOTIDE SEQUENCE [LARGE SCALE GENOMIC DNA]</scope>
    <source>
        <strain evidence="3">CRBIP 24.76T</strain>
    </source>
</reference>
<accession>I7JXZ2</accession>
<name>I7JXZ2_9LACO</name>
<evidence type="ECO:0000256" key="1">
    <source>
        <dbReference type="SAM" id="Phobius"/>
    </source>
</evidence>
<proteinExistence type="predicted"/>
<comment type="caution">
    <text evidence="2">The sequence shown here is derived from an EMBL/GenBank/DDBJ whole genome shotgun (WGS) entry which is preliminary data.</text>
</comment>
<keyword evidence="1" id="KW-0472">Membrane</keyword>
<keyword evidence="1" id="KW-1133">Transmembrane helix</keyword>
<evidence type="ECO:0000313" key="2">
    <source>
        <dbReference type="EMBL" id="CCI85075.1"/>
    </source>
</evidence>
<dbReference type="PATRIC" id="fig|1423790.3.peg.624"/>
<evidence type="ECO:0000313" key="3">
    <source>
        <dbReference type="Proteomes" id="UP000009311"/>
    </source>
</evidence>
<dbReference type="RefSeq" id="WP_009559624.1">
    <property type="nucleotide sequence ID" value="NZ_AYZN01000010.1"/>
</dbReference>
<gene>
    <name evidence="2" type="ORF">BN53_03050</name>
</gene>
<dbReference type="Proteomes" id="UP000009311">
    <property type="component" value="Unassembled WGS sequence"/>
</dbReference>
<organism evidence="2 3">
    <name type="scientific">Lactobacillus pasteurii DSM 23907 = CRBIP 24.76</name>
    <dbReference type="NCBI Taxonomy" id="1423790"/>
    <lineage>
        <taxon>Bacteria</taxon>
        <taxon>Bacillati</taxon>
        <taxon>Bacillota</taxon>
        <taxon>Bacilli</taxon>
        <taxon>Lactobacillales</taxon>
        <taxon>Lactobacillaceae</taxon>
        <taxon>Lactobacillus</taxon>
    </lineage>
</organism>
<feature type="transmembrane region" description="Helical" evidence="1">
    <location>
        <begin position="22"/>
        <end position="39"/>
    </location>
</feature>
<dbReference type="eggNOG" id="ENOG5031PQU">
    <property type="taxonomic scope" value="Bacteria"/>
</dbReference>
<dbReference type="STRING" id="1423790.BN53_03050"/>
<protein>
    <submittedName>
        <fullName evidence="2">Lj965 prophage protein</fullName>
    </submittedName>
</protein>
<keyword evidence="1" id="KW-0812">Transmembrane</keyword>
<dbReference type="EMBL" id="CAKD01000017">
    <property type="protein sequence ID" value="CCI85075.1"/>
    <property type="molecule type" value="Genomic_DNA"/>
</dbReference>
<dbReference type="AlphaFoldDB" id="I7JXZ2"/>